<dbReference type="InterPro" id="IPR033308">
    <property type="entry name" value="PGAP5/Cdc1/Ted1"/>
</dbReference>
<dbReference type="GO" id="GO:0006506">
    <property type="term" value="P:GPI anchor biosynthetic process"/>
    <property type="evidence" value="ECO:0007669"/>
    <property type="project" value="UniProtKB-KW"/>
</dbReference>
<evidence type="ECO:0000313" key="18">
    <source>
        <dbReference type="Ensembl" id="ENSUMAP00000010227"/>
    </source>
</evidence>
<dbReference type="Ensembl" id="ENSUMAT00000012207.1">
    <property type="protein sequence ID" value="ENSUMAP00000010227.1"/>
    <property type="gene ID" value="ENSUMAG00000007689.1"/>
</dbReference>
<dbReference type="Pfam" id="PF00149">
    <property type="entry name" value="Metallophos"/>
    <property type="match status" value="1"/>
</dbReference>
<evidence type="ECO:0000259" key="17">
    <source>
        <dbReference type="Pfam" id="PF00149"/>
    </source>
</evidence>
<gene>
    <name evidence="18" type="primary">MPPE1</name>
</gene>
<evidence type="ECO:0000256" key="5">
    <source>
        <dbReference type="ARBA" id="ARBA00022502"/>
    </source>
</evidence>
<evidence type="ECO:0000256" key="12">
    <source>
        <dbReference type="ARBA" id="ARBA00023211"/>
    </source>
</evidence>
<keyword evidence="9" id="KW-0931">ER-Golgi transport</keyword>
<feature type="domain" description="Calcineurin-like phosphoesterase" evidence="17">
    <location>
        <begin position="67"/>
        <end position="275"/>
    </location>
</feature>
<dbReference type="AlphaFoldDB" id="A0A452TQ07"/>
<dbReference type="GO" id="GO:0005794">
    <property type="term" value="C:Golgi apparatus"/>
    <property type="evidence" value="ECO:0007669"/>
    <property type="project" value="Ensembl"/>
</dbReference>
<keyword evidence="10 16" id="KW-1133">Transmembrane helix</keyword>
<evidence type="ECO:0000256" key="13">
    <source>
        <dbReference type="ARBA" id="ARBA00032172"/>
    </source>
</evidence>
<dbReference type="GO" id="GO:0033116">
    <property type="term" value="C:endoplasmic reticulum-Golgi intermediate compartment membrane"/>
    <property type="evidence" value="ECO:0007669"/>
    <property type="project" value="UniProtKB-SubCell"/>
</dbReference>
<evidence type="ECO:0000256" key="6">
    <source>
        <dbReference type="ARBA" id="ARBA00022692"/>
    </source>
</evidence>
<dbReference type="OMA" id="LHCMKYP"/>
<evidence type="ECO:0000256" key="15">
    <source>
        <dbReference type="ARBA" id="ARBA00093587"/>
    </source>
</evidence>
<dbReference type="GO" id="GO:0008081">
    <property type="term" value="F:phosphoric diester hydrolase activity"/>
    <property type="evidence" value="ECO:0007669"/>
    <property type="project" value="InterPro"/>
</dbReference>
<comment type="cofactor">
    <cofactor evidence="1">
        <name>Mn(2+)</name>
        <dbReference type="ChEBI" id="CHEBI:29035"/>
    </cofactor>
</comment>
<comment type="similarity">
    <text evidence="3">Belongs to the metallophosphoesterase superfamily. MPPE1 family.</text>
</comment>
<reference evidence="18" key="1">
    <citation type="submission" date="2019-03" db="UniProtKB">
        <authorList>
            <consortium name="Ensembl"/>
        </authorList>
    </citation>
    <scope>IDENTIFICATION</scope>
</reference>
<sequence>MALIRLGFGRQHLCLLKRRSFLMLKLTAVVFAALLFCEFFIYYLVIFRCDWPEVKTPADRSGQKTLKAMFLADTHLLGEVRGHWLDKLRREWQMERAFQTALRLLQPEVVFILGDIFDEGKWSSSQAWADDVERFQKIFRHPRDVQLKVVAGNHDIGFHYQMNAYKIKRFEKVFSPERLFSWKGINFVMVNSVALEGDGCHIWSEAEAELIEISRKLNCSREVGEPLKAQELLFWHLLGGGGGGRERYDVLSQEASQQLLWWLRPRLILSGHTHSACEVLHGAGVPEISVPSFSWRNRNNPSFIMGSMTPTEYALAKCHLPYEDTVLATYCVAAGLLVVLILVHSELLPSPFLFGWNLLRKFKTM</sequence>
<evidence type="ECO:0000256" key="4">
    <source>
        <dbReference type="ARBA" id="ARBA00017804"/>
    </source>
</evidence>
<dbReference type="CDD" id="cd08165">
    <property type="entry name" value="MPP_MPPE1"/>
    <property type="match status" value="1"/>
</dbReference>
<evidence type="ECO:0000256" key="16">
    <source>
        <dbReference type="SAM" id="Phobius"/>
    </source>
</evidence>
<dbReference type="GO" id="GO:0046872">
    <property type="term" value="F:metal ion binding"/>
    <property type="evidence" value="ECO:0007669"/>
    <property type="project" value="UniProtKB-KW"/>
</dbReference>
<proteinExistence type="inferred from homology"/>
<evidence type="ECO:0000256" key="7">
    <source>
        <dbReference type="ARBA" id="ARBA00022723"/>
    </source>
</evidence>
<feature type="transmembrane region" description="Helical" evidence="16">
    <location>
        <begin position="21"/>
        <end position="45"/>
    </location>
</feature>
<dbReference type="SUPFAM" id="SSF56300">
    <property type="entry name" value="Metallo-dependent phosphatases"/>
    <property type="match status" value="1"/>
</dbReference>
<dbReference type="GO" id="GO:0006888">
    <property type="term" value="P:endoplasmic reticulum to Golgi vesicle-mediated transport"/>
    <property type="evidence" value="ECO:0007669"/>
    <property type="project" value="InterPro"/>
</dbReference>
<evidence type="ECO:0000256" key="3">
    <source>
        <dbReference type="ARBA" id="ARBA00008895"/>
    </source>
</evidence>
<dbReference type="PANTHER" id="PTHR13315:SF0">
    <property type="entry name" value="METALLOPHOSPHOESTERASE 1"/>
    <property type="match status" value="1"/>
</dbReference>
<comment type="subunit">
    <text evidence="15">Interacts with GPI-anchor proteins (via the GPI portion). Interacts with TMED10.</text>
</comment>
<keyword evidence="12" id="KW-0464">Manganese</keyword>
<dbReference type="PANTHER" id="PTHR13315">
    <property type="entry name" value="METALLO PHOSPHOESTERASE RELATED"/>
    <property type="match status" value="1"/>
</dbReference>
<evidence type="ECO:0000256" key="2">
    <source>
        <dbReference type="ARBA" id="ARBA00004457"/>
    </source>
</evidence>
<comment type="subcellular location">
    <subcellularLocation>
        <location evidence="2">Endoplasmic reticulum-Golgi intermediate compartment membrane</location>
        <topology evidence="2">Multi-pass membrane protein</topology>
    </subcellularLocation>
</comment>
<keyword evidence="9" id="KW-0813">Transport</keyword>
<evidence type="ECO:0000256" key="11">
    <source>
        <dbReference type="ARBA" id="ARBA00023136"/>
    </source>
</evidence>
<name>A0A452TQ07_URSMA</name>
<comment type="function">
    <text evidence="14">Metallophosphoesterase that catalyzes the removal of a side-chain ethanolamine-phosphate (EtNP) from the second mannose of the GPI-anchor protein intermediate. Participates in the glycan remodeling steps of GPI-anchor maturation to allow an efficient transport of GPI-anchor proteins from the endoplasmic reticulum to the Golgi.</text>
</comment>
<dbReference type="InterPro" id="IPR039541">
    <property type="entry name" value="MPP_MPPE1"/>
</dbReference>
<evidence type="ECO:0000256" key="1">
    <source>
        <dbReference type="ARBA" id="ARBA00001936"/>
    </source>
</evidence>
<keyword evidence="7" id="KW-0479">Metal-binding</keyword>
<protein>
    <recommendedName>
        <fullName evidence="4">Metallophosphoesterase 1</fullName>
    </recommendedName>
    <alternativeName>
        <fullName evidence="13">Post-GPI attachment to proteins factor 5</fullName>
    </alternativeName>
</protein>
<dbReference type="Gene3D" id="3.60.21.10">
    <property type="match status" value="1"/>
</dbReference>
<dbReference type="GeneTree" id="ENSGT00390000013236"/>
<dbReference type="InterPro" id="IPR029052">
    <property type="entry name" value="Metallo-depent_PP-like"/>
</dbReference>
<keyword evidence="8" id="KW-0378">Hydrolase</keyword>
<dbReference type="GO" id="GO:0005654">
    <property type="term" value="C:nucleoplasm"/>
    <property type="evidence" value="ECO:0007669"/>
    <property type="project" value="Ensembl"/>
</dbReference>
<keyword evidence="5" id="KW-0337">GPI-anchor biosynthesis</keyword>
<keyword evidence="11 16" id="KW-0472">Membrane</keyword>
<keyword evidence="6 16" id="KW-0812">Transmembrane</keyword>
<feature type="transmembrane region" description="Helical" evidence="16">
    <location>
        <begin position="327"/>
        <end position="359"/>
    </location>
</feature>
<dbReference type="InterPro" id="IPR004843">
    <property type="entry name" value="Calcineurin-like_PHP"/>
</dbReference>
<organism evidence="18">
    <name type="scientific">Ursus maritimus</name>
    <name type="common">Polar bear</name>
    <name type="synonym">Thalarctos maritimus</name>
    <dbReference type="NCBI Taxonomy" id="29073"/>
    <lineage>
        <taxon>Eukaryota</taxon>
        <taxon>Metazoa</taxon>
        <taxon>Chordata</taxon>
        <taxon>Craniata</taxon>
        <taxon>Vertebrata</taxon>
        <taxon>Euteleostomi</taxon>
        <taxon>Mammalia</taxon>
        <taxon>Eutheria</taxon>
        <taxon>Laurasiatheria</taxon>
        <taxon>Carnivora</taxon>
        <taxon>Caniformia</taxon>
        <taxon>Ursidae</taxon>
        <taxon>Ursus</taxon>
    </lineage>
</organism>
<evidence type="ECO:0000256" key="14">
    <source>
        <dbReference type="ARBA" id="ARBA00093373"/>
    </source>
</evidence>
<evidence type="ECO:0000256" key="10">
    <source>
        <dbReference type="ARBA" id="ARBA00022989"/>
    </source>
</evidence>
<accession>A0A452TQ07</accession>
<evidence type="ECO:0000256" key="8">
    <source>
        <dbReference type="ARBA" id="ARBA00022801"/>
    </source>
</evidence>
<evidence type="ECO:0000256" key="9">
    <source>
        <dbReference type="ARBA" id="ARBA00022892"/>
    </source>
</evidence>